<proteinExistence type="predicted"/>
<keyword evidence="1" id="KW-0812">Transmembrane</keyword>
<keyword evidence="3" id="KW-1185">Reference proteome</keyword>
<keyword evidence="1" id="KW-0472">Membrane</keyword>
<comment type="caution">
    <text evidence="2">The sequence shown here is derived from an EMBL/GenBank/DDBJ whole genome shotgun (WGS) entry which is preliminary data.</text>
</comment>
<accession>A0ABS6NBV9</accession>
<evidence type="ECO:0000256" key="1">
    <source>
        <dbReference type="SAM" id="Phobius"/>
    </source>
</evidence>
<evidence type="ECO:0000313" key="2">
    <source>
        <dbReference type="EMBL" id="MBV2361511.1"/>
    </source>
</evidence>
<dbReference type="Proteomes" id="UP001166293">
    <property type="component" value="Unassembled WGS sequence"/>
</dbReference>
<evidence type="ECO:0000313" key="3">
    <source>
        <dbReference type="Proteomes" id="UP001166293"/>
    </source>
</evidence>
<name>A0ABS6NBV9_9RHOB</name>
<sequence length="116" mass="12456">MSEDAKPYSLGRTIAVGLGIAAAFALLSLFFLYMQAQNAYHRLAGEVVAVAGDSLDIRNARGAITVLTVQPQTELRGVADIALLEIGQHVMTRGSFADDGTFVVDRLRVIRGPDRP</sequence>
<organism evidence="2 3">
    <name type="scientific">Thalassococcus arenae</name>
    <dbReference type="NCBI Taxonomy" id="2851652"/>
    <lineage>
        <taxon>Bacteria</taxon>
        <taxon>Pseudomonadati</taxon>
        <taxon>Pseudomonadota</taxon>
        <taxon>Alphaproteobacteria</taxon>
        <taxon>Rhodobacterales</taxon>
        <taxon>Roseobacteraceae</taxon>
        <taxon>Thalassococcus</taxon>
    </lineage>
</organism>
<reference evidence="2" key="1">
    <citation type="submission" date="2021-06" db="EMBL/GenBank/DDBJ databases">
        <title>Thalassococcus sp. CAU 1522 isolated from sea sand, Republic of Korea.</title>
        <authorList>
            <person name="Kim W."/>
        </authorList>
    </citation>
    <scope>NUCLEOTIDE SEQUENCE</scope>
    <source>
        <strain evidence="2">CAU 1522</strain>
    </source>
</reference>
<gene>
    <name evidence="2" type="ORF">KUH32_17240</name>
</gene>
<dbReference type="EMBL" id="JAHRWL010000003">
    <property type="protein sequence ID" value="MBV2361511.1"/>
    <property type="molecule type" value="Genomic_DNA"/>
</dbReference>
<feature type="transmembrane region" description="Helical" evidence="1">
    <location>
        <begin position="12"/>
        <end position="33"/>
    </location>
</feature>
<keyword evidence="1" id="KW-1133">Transmembrane helix</keyword>
<protein>
    <submittedName>
        <fullName evidence="2">Uncharacterized protein</fullName>
    </submittedName>
</protein>
<dbReference type="RefSeq" id="WP_217779903.1">
    <property type="nucleotide sequence ID" value="NZ_JAHRWL010000003.1"/>
</dbReference>